<dbReference type="Proteomes" id="UP000036458">
    <property type="component" value="Chromosome"/>
</dbReference>
<accession>A0A0H4VLW8</accession>
<sequence>MEIVFWKPESTFGQNFTKPMKHIMPFFAACALLVGSACSTYTSSTDPNDTGSGTALGEEVITTAHSAEAHAPAAATTADTTSAAAPADSVTEKAAPAAEAAH</sequence>
<gene>
    <name evidence="2" type="ORF">TH63_16180</name>
</gene>
<organism evidence="2 3">
    <name type="scientific">Rufibacter radiotolerans</name>
    <dbReference type="NCBI Taxonomy" id="1379910"/>
    <lineage>
        <taxon>Bacteria</taxon>
        <taxon>Pseudomonadati</taxon>
        <taxon>Bacteroidota</taxon>
        <taxon>Cytophagia</taxon>
        <taxon>Cytophagales</taxon>
        <taxon>Hymenobacteraceae</taxon>
        <taxon>Rufibacter</taxon>
    </lineage>
</organism>
<evidence type="ECO:0000256" key="1">
    <source>
        <dbReference type="SAM" id="MobiDB-lite"/>
    </source>
</evidence>
<reference evidence="2 3" key="1">
    <citation type="submission" date="2015-01" db="EMBL/GenBank/DDBJ databases">
        <title>Rufibacter sp./DG31D/ whole genome sequencing.</title>
        <authorList>
            <person name="Kim M.K."/>
            <person name="Srinivasan S."/>
            <person name="Lee J.-J."/>
        </authorList>
    </citation>
    <scope>NUCLEOTIDE SEQUENCE [LARGE SCALE GENOMIC DNA]</scope>
    <source>
        <strain evidence="2 3">DG31D</strain>
    </source>
</reference>
<feature type="compositionally biased region" description="Low complexity" evidence="1">
    <location>
        <begin position="62"/>
        <end position="102"/>
    </location>
</feature>
<evidence type="ECO:0000313" key="2">
    <source>
        <dbReference type="EMBL" id="AKQ46815.1"/>
    </source>
</evidence>
<protein>
    <submittedName>
        <fullName evidence="2">Uncharacterized protein</fullName>
    </submittedName>
</protein>
<dbReference type="AlphaFoldDB" id="A0A0H4VLW8"/>
<evidence type="ECO:0000313" key="3">
    <source>
        <dbReference type="Proteomes" id="UP000036458"/>
    </source>
</evidence>
<name>A0A0H4VLW8_9BACT</name>
<dbReference type="PATRIC" id="fig|1379910.4.peg.3530"/>
<feature type="compositionally biased region" description="Polar residues" evidence="1">
    <location>
        <begin position="41"/>
        <end position="53"/>
    </location>
</feature>
<dbReference type="EMBL" id="CP010777">
    <property type="protein sequence ID" value="AKQ46815.1"/>
    <property type="molecule type" value="Genomic_DNA"/>
</dbReference>
<proteinExistence type="predicted"/>
<feature type="region of interest" description="Disordered" evidence="1">
    <location>
        <begin position="41"/>
        <end position="102"/>
    </location>
</feature>
<keyword evidence="3" id="KW-1185">Reference proteome</keyword>
<dbReference type="KEGG" id="ruf:TH63_16180"/>